<gene>
    <name evidence="1" type="ORF">DFH08DRAFT_765411</name>
</gene>
<evidence type="ECO:0000313" key="1">
    <source>
        <dbReference type="EMBL" id="KAJ7363928.1"/>
    </source>
</evidence>
<name>A0AAD7ANF5_9AGAR</name>
<dbReference type="AlphaFoldDB" id="A0AAD7ANF5"/>
<sequence length="970" mass="109315">MLRCCWRPLVQLGRPYIPHRAYTSPKTKNPLSTGALAELHAFLAPTNLASKEPLTYTPTALHKLYLAVKALPPRKKSYPLNCYELNELLVLFGSLSHPPPRPKSVYVHSFVSRIPRSQFRTYWPLVLELAEQIRVRPKRKPRTGAHHFWVMHAHLARMRATPSEHEDPASEATARYLRIRNSPDPEVHIPYLRAMLALRRSTHLPQIVDHLCRALEPQATPDPRFAGLLWQVVLGADAPAAPVQTRVLAMLWARLRRHPYASGSPNPRHVFDANSKRNIPRGVTVSELCAALATAPFPHFRLSLPEVVSRWAAAEAKAVFNPRNAAPARWANLVMLALYAAPAALASSGTVGTGGGKEEEVGPHVTWRTVFALAVFERTVPHDAPEPVRTAVRHLWRTWRNANEIGAPPLVRRAVVAAFFRLAARTRDGPMKDGCVRYCIEHGLWGTHQKETRWDVVQTTEMFVDFAYAVLHTNTRLDAVAWSDIFATLPLDSDSPPVQWRARVADALFRAFLPQDVAAAQELYAFCEQHKVSISADSVHGLSLALARKYFPEEALGFLTDARFSPDKVEELLDSVMCTLRQQRHAFKDVPLANVLAPVMARLYIGTDRTPKSRMKFSLRYAIGVLAASGRPVEAGALLRAIHTRQPDFFNIYYFLRMMRTLVKHRRSAAVGLLRLVQRFPPRARQNFRRKLALRLARTGAHTLAANAYQFGGTKQQPRTTREALARAVHFRVNMRDEPQPRLPARRITSLMARRSKDAPTVRYGVALLARVGRIRAAKRAVDKAHDAGLDRAVMTWLGNTVLNGALHRTKSKHARLVRHVLRNREQLEEKVGFVQDRVTVNILVKVLLRWKTFMNGPQIRRLFDHMVRSGYPAPARWRKAGGVPFGTAVGGAGEGALNMLKLSPFVSFERHVRPLYKMFIKALQLQGDSFGARTVIGILHEVEDELLVRRHARRQARLAGILRKKATSK</sequence>
<accession>A0AAD7ANF5</accession>
<proteinExistence type="predicted"/>
<dbReference type="EMBL" id="JARIHO010000003">
    <property type="protein sequence ID" value="KAJ7363928.1"/>
    <property type="molecule type" value="Genomic_DNA"/>
</dbReference>
<reference evidence="1" key="1">
    <citation type="submission" date="2023-03" db="EMBL/GenBank/DDBJ databases">
        <title>Massive genome expansion in bonnet fungi (Mycena s.s.) driven by repeated elements and novel gene families across ecological guilds.</title>
        <authorList>
            <consortium name="Lawrence Berkeley National Laboratory"/>
            <person name="Harder C.B."/>
            <person name="Miyauchi S."/>
            <person name="Viragh M."/>
            <person name="Kuo A."/>
            <person name="Thoen E."/>
            <person name="Andreopoulos B."/>
            <person name="Lu D."/>
            <person name="Skrede I."/>
            <person name="Drula E."/>
            <person name="Henrissat B."/>
            <person name="Morin E."/>
            <person name="Kohler A."/>
            <person name="Barry K."/>
            <person name="LaButti K."/>
            <person name="Morin E."/>
            <person name="Salamov A."/>
            <person name="Lipzen A."/>
            <person name="Mereny Z."/>
            <person name="Hegedus B."/>
            <person name="Baldrian P."/>
            <person name="Stursova M."/>
            <person name="Weitz H."/>
            <person name="Taylor A."/>
            <person name="Grigoriev I.V."/>
            <person name="Nagy L.G."/>
            <person name="Martin F."/>
            <person name="Kauserud H."/>
        </authorList>
    </citation>
    <scope>NUCLEOTIDE SEQUENCE</scope>
    <source>
        <strain evidence="1">CBHHK002</strain>
    </source>
</reference>
<protein>
    <submittedName>
        <fullName evidence="1">Uncharacterized protein</fullName>
    </submittedName>
</protein>
<dbReference type="Proteomes" id="UP001218218">
    <property type="component" value="Unassembled WGS sequence"/>
</dbReference>
<evidence type="ECO:0000313" key="2">
    <source>
        <dbReference type="Proteomes" id="UP001218218"/>
    </source>
</evidence>
<organism evidence="1 2">
    <name type="scientific">Mycena albidolilacea</name>
    <dbReference type="NCBI Taxonomy" id="1033008"/>
    <lineage>
        <taxon>Eukaryota</taxon>
        <taxon>Fungi</taxon>
        <taxon>Dikarya</taxon>
        <taxon>Basidiomycota</taxon>
        <taxon>Agaricomycotina</taxon>
        <taxon>Agaricomycetes</taxon>
        <taxon>Agaricomycetidae</taxon>
        <taxon>Agaricales</taxon>
        <taxon>Marasmiineae</taxon>
        <taxon>Mycenaceae</taxon>
        <taxon>Mycena</taxon>
    </lineage>
</organism>
<comment type="caution">
    <text evidence="1">The sequence shown here is derived from an EMBL/GenBank/DDBJ whole genome shotgun (WGS) entry which is preliminary data.</text>
</comment>
<keyword evidence="2" id="KW-1185">Reference proteome</keyword>